<organism evidence="2 3">
    <name type="scientific">Acidianus brierleyi</name>
    <dbReference type="NCBI Taxonomy" id="41673"/>
    <lineage>
        <taxon>Archaea</taxon>
        <taxon>Thermoproteota</taxon>
        <taxon>Thermoprotei</taxon>
        <taxon>Sulfolobales</taxon>
        <taxon>Sulfolobaceae</taxon>
        <taxon>Acidianus</taxon>
    </lineage>
</organism>
<dbReference type="AlphaFoldDB" id="A0A2U9IJ00"/>
<dbReference type="KEGG" id="abri:DFR85_11540"/>
<keyword evidence="3" id="KW-1185">Reference proteome</keyword>
<reference evidence="2 3" key="1">
    <citation type="submission" date="2018-05" db="EMBL/GenBank/DDBJ databases">
        <title>Complete Genome Sequences of Extremely Thermoacidophilic, Metal-Mobilizing Type-Strain Members of the Archaeal Family Sulfolobaceae: Acidianus brierleyi DSM-1651T, Acidianus sulfidivorans DSM-18786T, Metallosphaera hakonensis DSM-7519T, and Metallosphaera prunae DSM-10039T.</title>
        <authorList>
            <person name="Counts J.A."/>
            <person name="Kelly R.M."/>
        </authorList>
    </citation>
    <scope>NUCLEOTIDE SEQUENCE [LARGE SCALE GENOMIC DNA]</scope>
    <source>
        <strain evidence="2 3">DSM 1651</strain>
    </source>
</reference>
<dbReference type="InterPro" id="IPR029479">
    <property type="entry name" value="Nitroreductase"/>
</dbReference>
<evidence type="ECO:0000259" key="1">
    <source>
        <dbReference type="Pfam" id="PF00881"/>
    </source>
</evidence>
<dbReference type="PANTHER" id="PTHR43745">
    <property type="entry name" value="NITROREDUCTASE MJ1384-RELATED"/>
    <property type="match status" value="1"/>
</dbReference>
<dbReference type="CDD" id="cd02142">
    <property type="entry name" value="McbC_SagB-like_oxidoreductase"/>
    <property type="match status" value="1"/>
</dbReference>
<dbReference type="Gene3D" id="3.40.109.10">
    <property type="entry name" value="NADH Oxidase"/>
    <property type="match status" value="1"/>
</dbReference>
<dbReference type="InterPro" id="IPR052544">
    <property type="entry name" value="Bacteriocin_Proc_Enz"/>
</dbReference>
<dbReference type="RefSeq" id="WP_110271885.1">
    <property type="nucleotide sequence ID" value="NZ_CP029289.2"/>
</dbReference>
<dbReference type="PANTHER" id="PTHR43745:SF2">
    <property type="entry name" value="NITROREDUCTASE MJ1384-RELATED"/>
    <property type="match status" value="1"/>
</dbReference>
<dbReference type="InterPro" id="IPR020051">
    <property type="entry name" value="SagB-type_dehydrogenase"/>
</dbReference>
<evidence type="ECO:0000313" key="3">
    <source>
        <dbReference type="Proteomes" id="UP000248044"/>
    </source>
</evidence>
<dbReference type="InterPro" id="IPR000415">
    <property type="entry name" value="Nitroreductase-like"/>
</dbReference>
<dbReference type="EMBL" id="CP029289">
    <property type="protein sequence ID" value="AWR96007.1"/>
    <property type="molecule type" value="Genomic_DNA"/>
</dbReference>
<dbReference type="NCBIfam" id="TIGR03605">
    <property type="entry name" value="antibiot_sagB"/>
    <property type="match status" value="1"/>
</dbReference>
<proteinExistence type="predicted"/>
<dbReference type="Pfam" id="PF00881">
    <property type="entry name" value="Nitroreductase"/>
    <property type="match status" value="1"/>
</dbReference>
<sequence>MNIFEEFYLKTQNFTFTVIPNNYPKEYNGVKVIPLPKPREIVEGFHKVITTRSSTRRFMEEKVDISAISDLLYYSVGVRKKESEVIYRMFPSAGGLAESEVYLVPLISDLEVGIYHYNPLSHSLEKLNIEIELEILKSDIVSSIPDINAIPLLLILTARYWKALAKYGNRGGRFVFIDIGIVMENFYLVATALNLGICAVGGFNDYIFNRALDLKNNEVVLGLLVVGKKN</sequence>
<protein>
    <submittedName>
        <fullName evidence="2">Nitroreductase</fullName>
    </submittedName>
</protein>
<dbReference type="GO" id="GO:0016491">
    <property type="term" value="F:oxidoreductase activity"/>
    <property type="evidence" value="ECO:0007669"/>
    <property type="project" value="InterPro"/>
</dbReference>
<feature type="domain" description="Nitroreductase" evidence="1">
    <location>
        <begin position="49"/>
        <end position="228"/>
    </location>
</feature>
<dbReference type="SUPFAM" id="SSF55469">
    <property type="entry name" value="FMN-dependent nitroreductase-like"/>
    <property type="match status" value="1"/>
</dbReference>
<evidence type="ECO:0000313" key="2">
    <source>
        <dbReference type="EMBL" id="AWR96007.1"/>
    </source>
</evidence>
<accession>A0A2U9IJ00</accession>
<dbReference type="OrthoDB" id="42535at2157"/>
<dbReference type="Proteomes" id="UP000248044">
    <property type="component" value="Chromosome"/>
</dbReference>
<name>A0A2U9IJ00_9CREN</name>
<gene>
    <name evidence="2" type="ORF">DFR85_11540</name>
</gene>
<dbReference type="GeneID" id="36832798"/>